<evidence type="ECO:0000256" key="5">
    <source>
        <dbReference type="ARBA" id="ARBA00023136"/>
    </source>
</evidence>
<evidence type="ECO:0000256" key="2">
    <source>
        <dbReference type="ARBA" id="ARBA00007511"/>
    </source>
</evidence>
<feature type="transmembrane region" description="Helical" evidence="6">
    <location>
        <begin position="12"/>
        <end position="34"/>
    </location>
</feature>
<dbReference type="AlphaFoldDB" id="A0A5J6MTF9"/>
<dbReference type="NCBIfam" id="TIGR03717">
    <property type="entry name" value="R_switched_YjbE"/>
    <property type="match status" value="1"/>
</dbReference>
<reference evidence="7 8" key="1">
    <citation type="submission" date="2019-08" db="EMBL/GenBank/DDBJ databases">
        <title>Hyperibacter terrae gen. nov., sp. nov. and Hyperibacter viscosus sp. nov., two new members in the family Rhodospirillaceae isolated from the rhizosphere of Hypericum perforatum.</title>
        <authorList>
            <person name="Noviana Z."/>
        </authorList>
    </citation>
    <scope>NUCLEOTIDE SEQUENCE [LARGE SCALE GENOMIC DNA]</scope>
    <source>
        <strain evidence="7 8">R5913</strain>
    </source>
</reference>
<evidence type="ECO:0000256" key="1">
    <source>
        <dbReference type="ARBA" id="ARBA00004141"/>
    </source>
</evidence>
<dbReference type="GO" id="GO:0016020">
    <property type="term" value="C:membrane"/>
    <property type="evidence" value="ECO:0007669"/>
    <property type="project" value="UniProtKB-SubCell"/>
</dbReference>
<sequence>MDFTITLSEVTAFLQVIMVDLVLAGDNAIVVGVVAASLPREQRARVIFLGIAAATVMRVGFAVITTQLLQIIGLTLAGGLLLLWVCWKLWREVEAQRKERKAEAALAAAAAAGGTVTIEHAHGHGHGLNKPPPKTMGQAVMQIVLADLSMSLDNVLAVAGIARDHAWVLVFGLVLSVALMGAAATLIANFLRRWPWLVYIGLAIILYVACHMIFDGTMKVYDAAQLSALF</sequence>
<feature type="transmembrane region" description="Helical" evidence="6">
    <location>
        <begin position="167"/>
        <end position="189"/>
    </location>
</feature>
<evidence type="ECO:0000256" key="4">
    <source>
        <dbReference type="ARBA" id="ARBA00022989"/>
    </source>
</evidence>
<feature type="transmembrane region" description="Helical" evidence="6">
    <location>
        <begin position="71"/>
        <end position="90"/>
    </location>
</feature>
<keyword evidence="3 6" id="KW-0812">Transmembrane</keyword>
<dbReference type="RefSeq" id="WP_151179380.1">
    <property type="nucleotide sequence ID" value="NZ_CP042906.1"/>
</dbReference>
<evidence type="ECO:0000256" key="3">
    <source>
        <dbReference type="ARBA" id="ARBA00022692"/>
    </source>
</evidence>
<dbReference type="InterPro" id="IPR005496">
    <property type="entry name" value="Integral_membrane_TerC"/>
</dbReference>
<protein>
    <submittedName>
        <fullName evidence="7">Membrane protein</fullName>
    </submittedName>
</protein>
<name>A0A5J6MTF9_9PROT</name>
<dbReference type="InterPro" id="IPR022301">
    <property type="entry name" value="Integral_membrane_YjbE"/>
</dbReference>
<dbReference type="EMBL" id="CP042906">
    <property type="protein sequence ID" value="QEX19300.1"/>
    <property type="molecule type" value="Genomic_DNA"/>
</dbReference>
<organism evidence="7 8">
    <name type="scientific">Hypericibacter terrae</name>
    <dbReference type="NCBI Taxonomy" id="2602015"/>
    <lineage>
        <taxon>Bacteria</taxon>
        <taxon>Pseudomonadati</taxon>
        <taxon>Pseudomonadota</taxon>
        <taxon>Alphaproteobacteria</taxon>
        <taxon>Rhodospirillales</taxon>
        <taxon>Dongiaceae</taxon>
        <taxon>Hypericibacter</taxon>
    </lineage>
</organism>
<dbReference type="OrthoDB" id="9807970at2"/>
<evidence type="ECO:0000313" key="7">
    <source>
        <dbReference type="EMBL" id="QEX19300.1"/>
    </source>
</evidence>
<gene>
    <name evidence="7" type="ORF">FRZ44_46130</name>
</gene>
<comment type="subcellular location">
    <subcellularLocation>
        <location evidence="1">Membrane</location>
        <topology evidence="1">Multi-pass membrane protein</topology>
    </subcellularLocation>
</comment>
<feature type="transmembrane region" description="Helical" evidence="6">
    <location>
        <begin position="46"/>
        <end position="65"/>
    </location>
</feature>
<evidence type="ECO:0000313" key="8">
    <source>
        <dbReference type="Proteomes" id="UP000326202"/>
    </source>
</evidence>
<feature type="transmembrane region" description="Helical" evidence="6">
    <location>
        <begin position="196"/>
        <end position="214"/>
    </location>
</feature>
<evidence type="ECO:0000256" key="6">
    <source>
        <dbReference type="SAM" id="Phobius"/>
    </source>
</evidence>
<proteinExistence type="inferred from homology"/>
<keyword evidence="8" id="KW-1185">Reference proteome</keyword>
<dbReference type="Proteomes" id="UP000326202">
    <property type="component" value="Chromosome"/>
</dbReference>
<dbReference type="PANTHER" id="PTHR30238:SF4">
    <property type="entry name" value="SLL1022 PROTEIN"/>
    <property type="match status" value="1"/>
</dbReference>
<keyword evidence="5 6" id="KW-0472">Membrane</keyword>
<accession>A0A5J6MTF9</accession>
<dbReference type="KEGG" id="htq:FRZ44_46130"/>
<comment type="similarity">
    <text evidence="2">Belongs to the TerC family.</text>
</comment>
<dbReference type="PANTHER" id="PTHR30238">
    <property type="entry name" value="MEMBRANE BOUND PREDICTED REDOX MODULATOR"/>
    <property type="match status" value="1"/>
</dbReference>
<keyword evidence="4 6" id="KW-1133">Transmembrane helix</keyword>
<dbReference type="Pfam" id="PF03741">
    <property type="entry name" value="TerC"/>
    <property type="match status" value="1"/>
</dbReference>